<dbReference type="AlphaFoldDB" id="A0A382QSE0"/>
<organism evidence="1">
    <name type="scientific">marine metagenome</name>
    <dbReference type="NCBI Taxonomy" id="408172"/>
    <lineage>
        <taxon>unclassified sequences</taxon>
        <taxon>metagenomes</taxon>
        <taxon>ecological metagenomes</taxon>
    </lineage>
</organism>
<evidence type="ECO:0000313" key="1">
    <source>
        <dbReference type="EMBL" id="SVC88424.1"/>
    </source>
</evidence>
<name>A0A382QSE0_9ZZZZ</name>
<reference evidence="1" key="1">
    <citation type="submission" date="2018-05" db="EMBL/GenBank/DDBJ databases">
        <authorList>
            <person name="Lanie J.A."/>
            <person name="Ng W.-L."/>
            <person name="Kazmierczak K.M."/>
            <person name="Andrzejewski T.M."/>
            <person name="Davidsen T.M."/>
            <person name="Wayne K.J."/>
            <person name="Tettelin H."/>
            <person name="Glass J.I."/>
            <person name="Rusch D."/>
            <person name="Podicherti R."/>
            <person name="Tsui H.-C.T."/>
            <person name="Winkler M.E."/>
        </authorList>
    </citation>
    <scope>NUCLEOTIDE SEQUENCE</scope>
</reference>
<protein>
    <submittedName>
        <fullName evidence="1">Uncharacterized protein</fullName>
    </submittedName>
</protein>
<dbReference type="EMBL" id="UINC01116579">
    <property type="protein sequence ID" value="SVC88424.1"/>
    <property type="molecule type" value="Genomic_DNA"/>
</dbReference>
<accession>A0A382QSE0</accession>
<sequence>MKKTLFKVVVSIFCAFSVVGSYSEEGMDIEKAYIDLIIKIDYLNDEILILKNQYKLLLDEKAISTQERTESEGGLDLEVA</sequence>
<proteinExistence type="predicted"/>
<gene>
    <name evidence="1" type="ORF">METZ01_LOCUS341278</name>
</gene>
<feature type="non-terminal residue" evidence="1">
    <location>
        <position position="80"/>
    </location>
</feature>